<dbReference type="AlphaFoldDB" id="A0A0E0I6S0"/>
<dbReference type="OMA" id="HINSDEM"/>
<dbReference type="PANTHER" id="PTHR31549">
    <property type="entry name" value="PROTEIN, PUTATIVE (DUF247)-RELATED-RELATED"/>
    <property type="match status" value="1"/>
</dbReference>
<dbReference type="EnsemblPlants" id="ONIVA08G01530.1">
    <property type="protein sequence ID" value="ONIVA08G01530.1"/>
    <property type="gene ID" value="ONIVA08G01530"/>
</dbReference>
<name>A0A0E0I6S0_ORYNI</name>
<dbReference type="STRING" id="4536.A0A0E0I6S0"/>
<dbReference type="HOGENOM" id="CLU_020188_1_0_1"/>
<reference evidence="2" key="1">
    <citation type="submission" date="2015-04" db="UniProtKB">
        <authorList>
            <consortium name="EnsemblPlants"/>
        </authorList>
    </citation>
    <scope>IDENTIFICATION</scope>
    <source>
        <strain evidence="2">SL10</strain>
    </source>
</reference>
<organism evidence="2">
    <name type="scientific">Oryza nivara</name>
    <name type="common">Indian wild rice</name>
    <name type="synonym">Oryza sativa f. spontanea</name>
    <dbReference type="NCBI Taxonomy" id="4536"/>
    <lineage>
        <taxon>Eukaryota</taxon>
        <taxon>Viridiplantae</taxon>
        <taxon>Streptophyta</taxon>
        <taxon>Embryophyta</taxon>
        <taxon>Tracheophyta</taxon>
        <taxon>Spermatophyta</taxon>
        <taxon>Magnoliopsida</taxon>
        <taxon>Liliopsida</taxon>
        <taxon>Poales</taxon>
        <taxon>Poaceae</taxon>
        <taxon>BOP clade</taxon>
        <taxon>Oryzoideae</taxon>
        <taxon>Oryzeae</taxon>
        <taxon>Oryzinae</taxon>
        <taxon>Oryza</taxon>
    </lineage>
</organism>
<reference evidence="2" key="2">
    <citation type="submission" date="2018-04" db="EMBL/GenBank/DDBJ databases">
        <title>OnivRS2 (Oryza nivara Reference Sequence Version 2).</title>
        <authorList>
            <person name="Zhang J."/>
            <person name="Kudrna D."/>
            <person name="Lee S."/>
            <person name="Talag J."/>
            <person name="Rajasekar S."/>
            <person name="Welchert J."/>
            <person name="Hsing Y.-I."/>
            <person name="Wing R.A."/>
        </authorList>
    </citation>
    <scope>NUCLEOTIDE SEQUENCE [LARGE SCALE GENOMIC DNA]</scope>
    <source>
        <strain evidence="2">SL10</strain>
    </source>
</reference>
<protein>
    <submittedName>
        <fullName evidence="2">Uncharacterized protein</fullName>
    </submittedName>
</protein>
<keyword evidence="1" id="KW-0812">Transmembrane</keyword>
<keyword evidence="3" id="KW-1185">Reference proteome</keyword>
<accession>A0A0E0I6S0</accession>
<evidence type="ECO:0000256" key="1">
    <source>
        <dbReference type="SAM" id="Phobius"/>
    </source>
</evidence>
<dbReference type="Proteomes" id="UP000006591">
    <property type="component" value="Chromosome 8"/>
</dbReference>
<keyword evidence="1" id="KW-0472">Membrane</keyword>
<evidence type="ECO:0000313" key="2">
    <source>
        <dbReference type="EnsemblPlants" id="ONIVA08G01530.1"/>
    </source>
</evidence>
<proteinExistence type="predicted"/>
<feature type="transmembrane region" description="Helical" evidence="1">
    <location>
        <begin position="412"/>
        <end position="434"/>
    </location>
</feature>
<dbReference type="Gramene" id="ONIVA08G01530.1">
    <property type="protein sequence ID" value="ONIVA08G01530.1"/>
    <property type="gene ID" value="ONIVA08G01530"/>
</dbReference>
<dbReference type="eggNOG" id="ENOG502R556">
    <property type="taxonomic scope" value="Eukaryota"/>
</dbReference>
<keyword evidence="1" id="KW-1133">Transmembrane helix</keyword>
<dbReference type="Pfam" id="PF03140">
    <property type="entry name" value="DUF247"/>
    <property type="match status" value="1"/>
</dbReference>
<evidence type="ECO:0000313" key="3">
    <source>
        <dbReference type="Proteomes" id="UP000006591"/>
    </source>
</evidence>
<sequence>MATDAAAEAVAIHVEDELNKAAEKVAADISRLETKIHRIPANMLDLANDGMHYFVPNVVAIGPYHHGLPHLLEAEDVKRAAAYYFCRGSGHSAMVVYEKILSVAGEARSCYADDAVAGIPDADFATMMFHDGCFLLYFIMSYTISNIDQLDSWLKPKLASILMDIFLLENQIPWLVLDALMVMDLRSVPLRVHKFIVLIARTLSNVISIQENPDFILDGSFTWPHLLGLLRCYVSGGMIEEEHIKFPREVTSFSLTSSAIELEEIGIKLKTSRTTEFKLNHMGIEKGCLFGKLFLTPFVLDEVRACWLLNMAALEVSIANFSDASCTGVSSYVAVLAMLMNKEEDVHKLRAKGLLHGKFSDQETLKFFKSLVKRIYVGPGYTRILVELEAYKRNRWMWIHIHKFVYNKFKTIVTVFSIIVSVVGVLVAVFKILLSMKQHQH</sequence>
<dbReference type="PANTHER" id="PTHR31549:SF256">
    <property type="entry name" value="EXPRESSED PROTEIN"/>
    <property type="match status" value="1"/>
</dbReference>
<dbReference type="InterPro" id="IPR004158">
    <property type="entry name" value="DUF247_pln"/>
</dbReference>